<feature type="domain" description="PNPLA" evidence="3">
    <location>
        <begin position="13"/>
        <end position="205"/>
    </location>
</feature>
<protein>
    <submittedName>
        <fullName evidence="4">Patatin-like phospholipase family protein</fullName>
    </submittedName>
</protein>
<dbReference type="RefSeq" id="WP_175594085.1">
    <property type="nucleotide sequence ID" value="NZ_JABWGN010000016.1"/>
</dbReference>
<dbReference type="GO" id="GO:0016787">
    <property type="term" value="F:hydrolase activity"/>
    <property type="evidence" value="ECO:0007669"/>
    <property type="project" value="UniProtKB-UniRule"/>
</dbReference>
<keyword evidence="1 2" id="KW-0443">Lipid metabolism</keyword>
<evidence type="ECO:0000313" key="5">
    <source>
        <dbReference type="Proteomes" id="UP000586042"/>
    </source>
</evidence>
<dbReference type="InterPro" id="IPR016035">
    <property type="entry name" value="Acyl_Trfase/lysoPLipase"/>
</dbReference>
<keyword evidence="2" id="KW-0378">Hydrolase</keyword>
<reference evidence="4 5" key="1">
    <citation type="submission" date="2020-06" db="EMBL/GenBank/DDBJ databases">
        <title>Nonomuraea sp. SMC257, a novel actinomycete isolated from soil.</title>
        <authorList>
            <person name="Chanama M."/>
        </authorList>
    </citation>
    <scope>NUCLEOTIDE SEQUENCE [LARGE SCALE GENOMIC DNA]</scope>
    <source>
        <strain evidence="4 5">SMC257</strain>
    </source>
</reference>
<dbReference type="InterPro" id="IPR002641">
    <property type="entry name" value="PNPLA_dom"/>
</dbReference>
<comment type="caution">
    <text evidence="2">Lacks conserved residue(s) required for the propagation of feature annotation.</text>
</comment>
<evidence type="ECO:0000256" key="1">
    <source>
        <dbReference type="ARBA" id="ARBA00023098"/>
    </source>
</evidence>
<dbReference type="Gene3D" id="3.40.1090.10">
    <property type="entry name" value="Cytosolic phospholipase A2 catalytic domain"/>
    <property type="match status" value="2"/>
</dbReference>
<feature type="active site" description="Nucleophile" evidence="2">
    <location>
        <position position="50"/>
    </location>
</feature>
<dbReference type="EMBL" id="JABWGN010000016">
    <property type="protein sequence ID" value="NUW36633.1"/>
    <property type="molecule type" value="Genomic_DNA"/>
</dbReference>
<keyword evidence="2" id="KW-0442">Lipid degradation</keyword>
<proteinExistence type="predicted"/>
<dbReference type="AlphaFoldDB" id="A0A7Y6M685"/>
<evidence type="ECO:0000259" key="3">
    <source>
        <dbReference type="PROSITE" id="PS51635"/>
    </source>
</evidence>
<feature type="short sequence motif" description="GXSXG" evidence="2">
    <location>
        <begin position="48"/>
        <end position="52"/>
    </location>
</feature>
<evidence type="ECO:0000256" key="2">
    <source>
        <dbReference type="PROSITE-ProRule" id="PRU01161"/>
    </source>
</evidence>
<dbReference type="Proteomes" id="UP000586042">
    <property type="component" value="Unassembled WGS sequence"/>
</dbReference>
<dbReference type="GO" id="GO:0016042">
    <property type="term" value="P:lipid catabolic process"/>
    <property type="evidence" value="ECO:0007669"/>
    <property type="project" value="UniProtKB-UniRule"/>
</dbReference>
<accession>A0A7Y6M685</accession>
<dbReference type="Pfam" id="PF01734">
    <property type="entry name" value="Patatin"/>
    <property type="match status" value="1"/>
</dbReference>
<gene>
    <name evidence="4" type="ORF">HTZ77_35275</name>
</gene>
<sequence length="281" mass="28091">MTLTFAKKTGTAVVLGPGGPVGTAWLAGLAAGLRREGVDLGAADLIVGTSAGAIVGAILAVGGDLERLAVLPAPTDPGAGGVRPDPRRLAEVFATLGDTGLDRTEALRRVGRLALAASTGDEGAAVARMRSLIGAAEWPDRPLLIPAVDAGTGEAVVWDRHGSASLPEAVAAGTAFPATAPPITIDGRRYLDGALRDGTNLDLADGASVLIVAEPMAHLYGTSDGAAGERGVVVRLVPDAEAIEAFGPDLNDRAAWGPAYQAGVGQAPDAAKAVRAHSAIA</sequence>
<name>A0A7Y6M685_9ACTN</name>
<keyword evidence="5" id="KW-1185">Reference proteome</keyword>
<feature type="active site" description="Proton acceptor" evidence="2">
    <location>
        <position position="192"/>
    </location>
</feature>
<dbReference type="PROSITE" id="PS51635">
    <property type="entry name" value="PNPLA"/>
    <property type="match status" value="1"/>
</dbReference>
<organism evidence="4 5">
    <name type="scientific">Nonomuraea montanisoli</name>
    <dbReference type="NCBI Taxonomy" id="2741721"/>
    <lineage>
        <taxon>Bacteria</taxon>
        <taxon>Bacillati</taxon>
        <taxon>Actinomycetota</taxon>
        <taxon>Actinomycetes</taxon>
        <taxon>Streptosporangiales</taxon>
        <taxon>Streptosporangiaceae</taxon>
        <taxon>Nonomuraea</taxon>
    </lineage>
</organism>
<evidence type="ECO:0000313" key="4">
    <source>
        <dbReference type="EMBL" id="NUW36633.1"/>
    </source>
</evidence>
<comment type="caution">
    <text evidence="4">The sequence shown here is derived from an EMBL/GenBank/DDBJ whole genome shotgun (WGS) entry which is preliminary data.</text>
</comment>
<dbReference type="SUPFAM" id="SSF52151">
    <property type="entry name" value="FabD/lysophospholipase-like"/>
    <property type="match status" value="1"/>
</dbReference>
<feature type="short sequence motif" description="DGA/G" evidence="2">
    <location>
        <begin position="192"/>
        <end position="194"/>
    </location>
</feature>